<dbReference type="AlphaFoldDB" id="A0A2G6E2C4"/>
<feature type="domain" description="ABC-type glycine betaine transport system substrate-binding" evidence="1">
    <location>
        <begin position="49"/>
        <end position="341"/>
    </location>
</feature>
<dbReference type="Pfam" id="PF04069">
    <property type="entry name" value="OpuAC"/>
    <property type="match status" value="1"/>
</dbReference>
<dbReference type="GO" id="GO:0022857">
    <property type="term" value="F:transmembrane transporter activity"/>
    <property type="evidence" value="ECO:0007669"/>
    <property type="project" value="InterPro"/>
</dbReference>
<sequence>MYNSSDRCNKPYPKYIKEKSIMKYTGKFLSLIIIIVLSLVPAAGAKDVIKFSDQQWQTMWINNAIAMFIVEHGYEYPTETEVITTPVMQQVLPNGDVDVNIELWRFNLIDWYNEVISSGKVIDLGPTFERSTQGWYVPRYVIEGDAERGIEAVAPDLKSVFDLPKYKDIFRDPENPDKGLLINCITGWKCAEVNKAKLHAYGLDEDFNVMEPGTSPALDATIAGAYKKGRPILVYYWEPTWLMGAYDMVQLEEPAYTEDCWAEIETVLTGDTDPSEVSDKAGCAYDSVAIHKGIFAGLVDKAPEVVEFLKRMNVGTDPLNKTAAYMEAENAEADEAALWFFKHYPERWKSWLSREALPKVEKALADAGVTFE</sequence>
<evidence type="ECO:0000313" key="3">
    <source>
        <dbReference type="Proteomes" id="UP000229740"/>
    </source>
</evidence>
<accession>A0A2G6E2C4</accession>
<reference evidence="2 3" key="1">
    <citation type="submission" date="2017-10" db="EMBL/GenBank/DDBJ databases">
        <title>Novel microbial diversity and functional potential in the marine mammal oral microbiome.</title>
        <authorList>
            <person name="Dudek N.K."/>
            <person name="Sun C.L."/>
            <person name="Burstein D."/>
            <person name="Kantor R.S."/>
            <person name="Aliaga Goltsman D.S."/>
            <person name="Bik E.M."/>
            <person name="Thomas B.C."/>
            <person name="Banfield J.F."/>
            <person name="Relman D.A."/>
        </authorList>
    </citation>
    <scope>NUCLEOTIDE SEQUENCE [LARGE SCALE GENOMIC DNA]</scope>
    <source>
        <strain evidence="2">DOLZORAL124_49_17</strain>
    </source>
</reference>
<dbReference type="InterPro" id="IPR007210">
    <property type="entry name" value="ABC_Gly_betaine_transp_sub-bd"/>
</dbReference>
<dbReference type="GO" id="GO:0043190">
    <property type="term" value="C:ATP-binding cassette (ABC) transporter complex"/>
    <property type="evidence" value="ECO:0007669"/>
    <property type="project" value="InterPro"/>
</dbReference>
<dbReference type="Gene3D" id="3.40.190.10">
    <property type="entry name" value="Periplasmic binding protein-like II"/>
    <property type="match status" value="1"/>
</dbReference>
<protein>
    <submittedName>
        <fullName evidence="2">ABC transporter substrate-binding protein</fullName>
    </submittedName>
</protein>
<gene>
    <name evidence="2" type="ORF">CSB45_12005</name>
</gene>
<name>A0A2G6E2C4_9BACT</name>
<dbReference type="Proteomes" id="UP000229740">
    <property type="component" value="Unassembled WGS sequence"/>
</dbReference>
<dbReference type="SUPFAM" id="SSF53850">
    <property type="entry name" value="Periplasmic binding protein-like II"/>
    <property type="match status" value="1"/>
</dbReference>
<dbReference type="EMBL" id="PDPS01000036">
    <property type="protein sequence ID" value="PID56249.1"/>
    <property type="molecule type" value="Genomic_DNA"/>
</dbReference>
<evidence type="ECO:0000259" key="1">
    <source>
        <dbReference type="Pfam" id="PF04069"/>
    </source>
</evidence>
<proteinExistence type="predicted"/>
<organism evidence="2 3">
    <name type="scientific">candidate division KSB3 bacterium</name>
    <dbReference type="NCBI Taxonomy" id="2044937"/>
    <lineage>
        <taxon>Bacteria</taxon>
        <taxon>candidate division KSB3</taxon>
    </lineage>
</organism>
<dbReference type="Gene3D" id="3.40.190.100">
    <property type="entry name" value="Glycine betaine-binding periplasmic protein, domain 2"/>
    <property type="match status" value="1"/>
</dbReference>
<evidence type="ECO:0000313" key="2">
    <source>
        <dbReference type="EMBL" id="PID56249.1"/>
    </source>
</evidence>
<comment type="caution">
    <text evidence="2">The sequence shown here is derived from an EMBL/GenBank/DDBJ whole genome shotgun (WGS) entry which is preliminary data.</text>
</comment>